<name>A0A0A1ZY94_PROMR</name>
<gene>
    <name evidence="2" type="ORF">EU93_0160</name>
</gene>
<reference evidence="3" key="1">
    <citation type="journal article" date="2014" name="Sci. Data">
        <title>Genomes of diverse isolates of the marine cyanobacterium Prochlorococcus.</title>
        <authorList>
            <person name="Biller S."/>
            <person name="Berube P."/>
            <person name="Thompson J."/>
            <person name="Kelly L."/>
            <person name="Roggensack S."/>
            <person name="Awad L."/>
            <person name="Roache-Johnson K."/>
            <person name="Ding H."/>
            <person name="Giovannoni S.J."/>
            <person name="Moore L.R."/>
            <person name="Chisholm S.W."/>
        </authorList>
    </citation>
    <scope>NUCLEOTIDE SEQUENCE [LARGE SCALE GENOMIC DNA]</scope>
</reference>
<protein>
    <submittedName>
        <fullName evidence="2">Uncharacterized protein</fullName>
    </submittedName>
</protein>
<organism evidence="2 3">
    <name type="scientific">Prochlorococcus marinus str. MIT 9116</name>
    <dbReference type="NCBI Taxonomy" id="167544"/>
    <lineage>
        <taxon>Bacteria</taxon>
        <taxon>Bacillati</taxon>
        <taxon>Cyanobacteriota</taxon>
        <taxon>Cyanophyceae</taxon>
        <taxon>Synechococcales</taxon>
        <taxon>Prochlorococcaceae</taxon>
        <taxon>Prochlorococcus</taxon>
    </lineage>
</organism>
<comment type="caution">
    <text evidence="2">The sequence shown here is derived from an EMBL/GenBank/DDBJ whole genome shotgun (WGS) entry which is preliminary data.</text>
</comment>
<accession>A0A0A1ZY94</accession>
<dbReference type="EMBL" id="JNAJ01000003">
    <property type="protein sequence ID" value="KGF93531.1"/>
    <property type="molecule type" value="Genomic_DNA"/>
</dbReference>
<dbReference type="AlphaFoldDB" id="A0A0A1ZY94"/>
<evidence type="ECO:0000256" key="1">
    <source>
        <dbReference type="SAM" id="MobiDB-lite"/>
    </source>
</evidence>
<dbReference type="RefSeq" id="WP_032512920.1">
    <property type="nucleotide sequence ID" value="NZ_JNAJ01000003.1"/>
</dbReference>
<dbReference type="Proteomes" id="UP000030491">
    <property type="component" value="Unassembled WGS sequence"/>
</dbReference>
<feature type="compositionally biased region" description="Low complexity" evidence="1">
    <location>
        <begin position="51"/>
        <end position="67"/>
    </location>
</feature>
<evidence type="ECO:0000313" key="2">
    <source>
        <dbReference type="EMBL" id="KGF93531.1"/>
    </source>
</evidence>
<proteinExistence type="predicted"/>
<feature type="region of interest" description="Disordered" evidence="1">
    <location>
        <begin position="49"/>
        <end position="68"/>
    </location>
</feature>
<evidence type="ECO:0000313" key="3">
    <source>
        <dbReference type="Proteomes" id="UP000030491"/>
    </source>
</evidence>
<sequence length="204" mass="22771">MINKEKLLDILKSPYIKFKSLSRPKQVGIALGAILIILLVSKNNDKNSSGSQLNNTSSAQTSTNSNQRKANLNLALSKKTLKLPYKIGDLTITKMRASRDFYYLPKNGTNKEIIWKVDVENQTNSEISAVINICDSYSTAVGNVRLEQGYLADCNPINLRMLPSSISKNNKFAVSNAWFYRGDTLQICIQGQGCFQQTFIDKPL</sequence>